<dbReference type="AlphaFoldDB" id="A0A850HMM3"/>
<dbReference type="GO" id="GO:0051999">
    <property type="term" value="P:mannosyl-inositol phosphorylceramide biosynthetic process"/>
    <property type="evidence" value="ECO:0007669"/>
    <property type="project" value="TreeGrafter"/>
</dbReference>
<dbReference type="PANTHER" id="PTHR32385">
    <property type="entry name" value="MANNOSYL PHOSPHORYLINOSITOL CERAMIDE SYNTHASE"/>
    <property type="match status" value="1"/>
</dbReference>
<dbReference type="Pfam" id="PF04488">
    <property type="entry name" value="Gly_transf_sug"/>
    <property type="match status" value="1"/>
</dbReference>
<reference evidence="3" key="2">
    <citation type="submission" date="2020-02" db="EMBL/GenBank/DDBJ databases">
        <authorList>
            <person name="Littmann E."/>
            <person name="Sorbara M."/>
        </authorList>
    </citation>
    <scope>NUCLEOTIDE SEQUENCE</scope>
    <source>
        <strain evidence="3">MSK.17.11</strain>
        <strain evidence="2">MSK.17.38</strain>
    </source>
</reference>
<dbReference type="RefSeq" id="WP_173815065.1">
    <property type="nucleotide sequence ID" value="NZ_JAAITX010000009.1"/>
</dbReference>
<dbReference type="EMBL" id="JAAIUO010000009">
    <property type="protein sequence ID" value="NSK15411.1"/>
    <property type="molecule type" value="Genomic_DNA"/>
</dbReference>
<dbReference type="Gene3D" id="3.90.550.20">
    <property type="match status" value="1"/>
</dbReference>
<sequence length="258" mass="30515">MIPKRIHYCWFGRGEKSELAKKCIESWKKYCPDYEIIEWNEDNFDINSNLYVKEAYENKKYAFVTDYVRLLVMYTYGGIYMDTDVEVIKSLDDYLHHEGVSGFENDSQIPTGLMACREGFPLFGELLHFYDNVRFVNKDGSLNLTTNVETITNMMIKHGFIPNGQYQEVEGFALYPSNVFCPEHSKLMNKDYMKDTATIHFFAGSWKSEKARKRESTWWWKYVIVPLSFVSGKLEKIGGKPYKWLKKNLWQRIIQEKK</sequence>
<gene>
    <name evidence="3" type="ORF">G5A66_11195</name>
    <name evidence="2" type="ORF">G5A75_11205</name>
</gene>
<protein>
    <submittedName>
        <fullName evidence="3">Glycosyl transferase</fullName>
    </submittedName>
</protein>
<organism evidence="3 4">
    <name type="scientific">Dorea phocaeensis</name>
    <dbReference type="NCBI Taxonomy" id="2040291"/>
    <lineage>
        <taxon>Bacteria</taxon>
        <taxon>Bacillati</taxon>
        <taxon>Bacillota</taxon>
        <taxon>Clostridia</taxon>
        <taxon>Lachnospirales</taxon>
        <taxon>Lachnospiraceae</taxon>
        <taxon>Dorea</taxon>
    </lineage>
</organism>
<evidence type="ECO:0000256" key="1">
    <source>
        <dbReference type="ARBA" id="ARBA00022679"/>
    </source>
</evidence>
<dbReference type="PANTHER" id="PTHR32385:SF15">
    <property type="entry name" value="INOSITOL PHOSPHOCERAMIDE MANNOSYLTRANSFERASE 1"/>
    <property type="match status" value="1"/>
</dbReference>
<name>A0A850HMM3_9FIRM</name>
<reference evidence="4 5" key="1">
    <citation type="journal article" date="2020" name="Cell Host Microbe">
        <title>Functional and Genomic Variation between Human-Derived Isolates of Lachnospiraceae Reveals Inter- and Intra-Species Diversity.</title>
        <authorList>
            <person name="Sorbara M.T."/>
            <person name="Littmann E.R."/>
            <person name="Fontana E."/>
            <person name="Moody T.U."/>
            <person name="Kohout C.E."/>
            <person name="Gjonbalaj M."/>
            <person name="Eaton V."/>
            <person name="Seok R."/>
            <person name="Leiner I.M."/>
            <person name="Pamer E.G."/>
        </authorList>
    </citation>
    <scope>NUCLEOTIDE SEQUENCE [LARGE SCALE GENOMIC DNA]</scope>
    <source>
        <strain evidence="3 4">MSK.17.11</strain>
        <strain evidence="2 5">MSK.17.38</strain>
    </source>
</reference>
<dbReference type="InterPro" id="IPR051706">
    <property type="entry name" value="Glycosyltransferase_domain"/>
</dbReference>
<dbReference type="InterPro" id="IPR007577">
    <property type="entry name" value="GlycoTrfase_DXD_sugar-bd_CS"/>
</dbReference>
<evidence type="ECO:0000313" key="2">
    <source>
        <dbReference type="EMBL" id="NSK15411.1"/>
    </source>
</evidence>
<dbReference type="EMBL" id="JAAITX010000009">
    <property type="protein sequence ID" value="NVH59186.1"/>
    <property type="molecule type" value="Genomic_DNA"/>
</dbReference>
<accession>A0A850HMM3</accession>
<evidence type="ECO:0000313" key="3">
    <source>
        <dbReference type="EMBL" id="NVH59186.1"/>
    </source>
</evidence>
<dbReference type="GO" id="GO:0000030">
    <property type="term" value="F:mannosyltransferase activity"/>
    <property type="evidence" value="ECO:0007669"/>
    <property type="project" value="TreeGrafter"/>
</dbReference>
<evidence type="ECO:0000313" key="4">
    <source>
        <dbReference type="Proteomes" id="UP000528555"/>
    </source>
</evidence>
<proteinExistence type="predicted"/>
<dbReference type="SUPFAM" id="SSF53448">
    <property type="entry name" value="Nucleotide-diphospho-sugar transferases"/>
    <property type="match status" value="1"/>
</dbReference>
<dbReference type="GO" id="GO:0016020">
    <property type="term" value="C:membrane"/>
    <property type="evidence" value="ECO:0007669"/>
    <property type="project" value="GOC"/>
</dbReference>
<dbReference type="InterPro" id="IPR029044">
    <property type="entry name" value="Nucleotide-diphossugar_trans"/>
</dbReference>
<evidence type="ECO:0000313" key="5">
    <source>
        <dbReference type="Proteomes" id="UP000701680"/>
    </source>
</evidence>
<dbReference type="Proteomes" id="UP000528555">
    <property type="component" value="Unassembled WGS sequence"/>
</dbReference>
<keyword evidence="4" id="KW-1185">Reference proteome</keyword>
<dbReference type="Proteomes" id="UP000701680">
    <property type="component" value="Unassembled WGS sequence"/>
</dbReference>
<keyword evidence="1 3" id="KW-0808">Transferase</keyword>
<comment type="caution">
    <text evidence="3">The sequence shown here is derived from an EMBL/GenBank/DDBJ whole genome shotgun (WGS) entry which is preliminary data.</text>
</comment>